<dbReference type="Pfam" id="PF04909">
    <property type="entry name" value="Amidohydro_2"/>
    <property type="match status" value="1"/>
</dbReference>
<dbReference type="GO" id="GO:0019748">
    <property type="term" value="P:secondary metabolic process"/>
    <property type="evidence" value="ECO:0007669"/>
    <property type="project" value="TreeGrafter"/>
</dbReference>
<dbReference type="GO" id="GO:0016787">
    <property type="term" value="F:hydrolase activity"/>
    <property type="evidence" value="ECO:0007669"/>
    <property type="project" value="UniProtKB-KW"/>
</dbReference>
<evidence type="ECO:0000259" key="2">
    <source>
        <dbReference type="Pfam" id="PF04909"/>
    </source>
</evidence>
<dbReference type="PANTHER" id="PTHR21240:SF28">
    <property type="entry name" value="ISO-OROTATE DECARBOXYLASE (EUROFUNG)"/>
    <property type="match status" value="1"/>
</dbReference>
<dbReference type="InterPro" id="IPR032466">
    <property type="entry name" value="Metal_Hydrolase"/>
</dbReference>
<evidence type="ECO:0000313" key="4">
    <source>
        <dbReference type="Proteomes" id="UP000298424"/>
    </source>
</evidence>
<accession>A0A4R8ZH18</accession>
<gene>
    <name evidence="3" type="ORF">E3T27_04590</name>
</gene>
<dbReference type="GO" id="GO:0005737">
    <property type="term" value="C:cytoplasm"/>
    <property type="evidence" value="ECO:0007669"/>
    <property type="project" value="TreeGrafter"/>
</dbReference>
<dbReference type="PANTHER" id="PTHR21240">
    <property type="entry name" value="2-AMINO-3-CARBOXYLMUCONATE-6-SEMIALDEHYDE DECARBOXYLASE"/>
    <property type="match status" value="1"/>
</dbReference>
<dbReference type="SUPFAM" id="SSF51556">
    <property type="entry name" value="Metallo-dependent hydrolases"/>
    <property type="match status" value="1"/>
</dbReference>
<proteinExistence type="predicted"/>
<dbReference type="Proteomes" id="UP000298424">
    <property type="component" value="Unassembled WGS sequence"/>
</dbReference>
<organism evidence="3 4">
    <name type="scientific">Cryobacterium lyxosi</name>
    <dbReference type="NCBI Taxonomy" id="1259228"/>
    <lineage>
        <taxon>Bacteria</taxon>
        <taxon>Bacillati</taxon>
        <taxon>Actinomycetota</taxon>
        <taxon>Actinomycetes</taxon>
        <taxon>Micrococcales</taxon>
        <taxon>Microbacteriaceae</taxon>
        <taxon>Cryobacterium</taxon>
    </lineage>
</organism>
<dbReference type="EMBL" id="SOGT01000005">
    <property type="protein sequence ID" value="TFD27746.1"/>
    <property type="molecule type" value="Genomic_DNA"/>
</dbReference>
<dbReference type="RefSeq" id="WP_134571731.1">
    <property type="nucleotide sequence ID" value="NZ_SOGT01000005.1"/>
</dbReference>
<sequence length="387" mass="43582">MTITEFQTQAATQAASKLGVIDVDFHPMPLPTDPQVAKHIPQQWRDYISRYGLGAMGGGVFPSQREFTHRLDAIDTNGRVGLDPFLAVEQVLDPFDMTAAVLTCPQAYIITNGGANMPENLAKSVYSAYNNALAETWCGADDRFRASVTVARDIPGGEKEIIRCKEGESGDKFVQVLISPSGQDPIGKQRYWPIFEACENYDIPISFHVPGLGRQPTGAGRQNFYAETHAAFGVLPLAMLPSMIFEGVFDRFPKLKVAVLEMGWDWVVPFSWRLDATWSMLRDEVSHLQRKPSEYLKEHFWFSTQPLEEPERPDQTEDVFRIFEESGFGERLMFSSDYPHWDYDSPYESVPESFPEARRRRILGENASKLYGIPLRENSGLPSPTAA</sequence>
<protein>
    <submittedName>
        <fullName evidence="3">Amidohydrolase</fullName>
    </submittedName>
</protein>
<dbReference type="InterPro" id="IPR006680">
    <property type="entry name" value="Amidohydro-rel"/>
</dbReference>
<keyword evidence="4" id="KW-1185">Reference proteome</keyword>
<reference evidence="3 4" key="1">
    <citation type="submission" date="2019-03" db="EMBL/GenBank/DDBJ databases">
        <title>Genomics of glacier-inhabiting Cryobacterium strains.</title>
        <authorList>
            <person name="Liu Q."/>
            <person name="Xin Y.-H."/>
        </authorList>
    </citation>
    <scope>NUCLEOTIDE SEQUENCE [LARGE SCALE GENOMIC DNA]</scope>
    <source>
        <strain evidence="3 4">TMT1-1</strain>
    </source>
</reference>
<dbReference type="Gene3D" id="3.20.20.140">
    <property type="entry name" value="Metal-dependent hydrolases"/>
    <property type="match status" value="1"/>
</dbReference>
<evidence type="ECO:0000256" key="1">
    <source>
        <dbReference type="ARBA" id="ARBA00023239"/>
    </source>
</evidence>
<keyword evidence="1" id="KW-0456">Lyase</keyword>
<dbReference type="OrthoDB" id="2533941at2"/>
<comment type="caution">
    <text evidence="3">The sequence shown here is derived from an EMBL/GenBank/DDBJ whole genome shotgun (WGS) entry which is preliminary data.</text>
</comment>
<dbReference type="GO" id="GO:0016831">
    <property type="term" value="F:carboxy-lyase activity"/>
    <property type="evidence" value="ECO:0007669"/>
    <property type="project" value="InterPro"/>
</dbReference>
<dbReference type="InterPro" id="IPR032465">
    <property type="entry name" value="ACMSD"/>
</dbReference>
<dbReference type="AlphaFoldDB" id="A0A4R8ZH18"/>
<keyword evidence="3" id="KW-0378">Hydrolase</keyword>
<name>A0A4R8ZH18_9MICO</name>
<evidence type="ECO:0000313" key="3">
    <source>
        <dbReference type="EMBL" id="TFD27746.1"/>
    </source>
</evidence>
<feature type="domain" description="Amidohydrolase-related" evidence="2">
    <location>
        <begin position="123"/>
        <end position="373"/>
    </location>
</feature>